<dbReference type="InterPro" id="IPR011620">
    <property type="entry name" value="Sig_transdc_His_kinase_LytS_TM"/>
</dbReference>
<dbReference type="Gene3D" id="3.20.20.450">
    <property type="entry name" value="EAL domain"/>
    <property type="match status" value="1"/>
</dbReference>
<comment type="caution">
    <text evidence="9">The sequence shown here is derived from an EMBL/GenBank/DDBJ whole genome shotgun (WGS) entry which is preliminary data.</text>
</comment>
<evidence type="ECO:0000259" key="7">
    <source>
        <dbReference type="PROSITE" id="PS50883"/>
    </source>
</evidence>
<dbReference type="InterPro" id="IPR035919">
    <property type="entry name" value="EAL_sf"/>
</dbReference>
<feature type="domain" description="EAL" evidence="7">
    <location>
        <begin position="369"/>
        <end position="620"/>
    </location>
</feature>
<evidence type="ECO:0000313" key="9">
    <source>
        <dbReference type="EMBL" id="RED54693.1"/>
    </source>
</evidence>
<dbReference type="InterPro" id="IPR043128">
    <property type="entry name" value="Rev_trsase/Diguanyl_cyclase"/>
</dbReference>
<dbReference type="SMART" id="SM00267">
    <property type="entry name" value="GGDEF"/>
    <property type="match status" value="1"/>
</dbReference>
<dbReference type="Pfam" id="PF07694">
    <property type="entry name" value="5TM-5TMR_LYT"/>
    <property type="match status" value="1"/>
</dbReference>
<dbReference type="PANTHER" id="PTHR33121">
    <property type="entry name" value="CYCLIC DI-GMP PHOSPHODIESTERASE PDEF"/>
    <property type="match status" value="1"/>
</dbReference>
<evidence type="ECO:0000256" key="4">
    <source>
        <dbReference type="ARBA" id="ARBA00022989"/>
    </source>
</evidence>
<dbReference type="InterPro" id="IPR050706">
    <property type="entry name" value="Cyclic-di-GMP_PDE-like"/>
</dbReference>
<accession>A0A3D9HYZ1</accession>
<proteinExistence type="predicted"/>
<evidence type="ECO:0000259" key="8">
    <source>
        <dbReference type="PROSITE" id="PS50887"/>
    </source>
</evidence>
<dbReference type="SMART" id="SM00052">
    <property type="entry name" value="EAL"/>
    <property type="match status" value="1"/>
</dbReference>
<organism evidence="9 10">
    <name type="scientific">Cohnella lupini</name>
    <dbReference type="NCBI Taxonomy" id="1294267"/>
    <lineage>
        <taxon>Bacteria</taxon>
        <taxon>Bacillati</taxon>
        <taxon>Bacillota</taxon>
        <taxon>Bacilli</taxon>
        <taxon>Bacillales</taxon>
        <taxon>Paenibacillaceae</taxon>
        <taxon>Cohnella</taxon>
    </lineage>
</organism>
<dbReference type="PANTHER" id="PTHR33121:SF71">
    <property type="entry name" value="OXYGEN SENSOR PROTEIN DOSP"/>
    <property type="match status" value="1"/>
</dbReference>
<gene>
    <name evidence="9" type="ORF">DFP95_12218</name>
</gene>
<dbReference type="InterPro" id="IPR001633">
    <property type="entry name" value="EAL_dom"/>
</dbReference>
<dbReference type="GO" id="GO:0000155">
    <property type="term" value="F:phosphorelay sensor kinase activity"/>
    <property type="evidence" value="ECO:0007669"/>
    <property type="project" value="InterPro"/>
</dbReference>
<dbReference type="OrthoDB" id="9759607at2"/>
<feature type="transmembrane region" description="Helical" evidence="6">
    <location>
        <begin position="7"/>
        <end position="29"/>
    </location>
</feature>
<keyword evidence="3 6" id="KW-0812">Transmembrane</keyword>
<evidence type="ECO:0000256" key="5">
    <source>
        <dbReference type="ARBA" id="ARBA00023136"/>
    </source>
</evidence>
<feature type="transmembrane region" description="Helical" evidence="6">
    <location>
        <begin position="136"/>
        <end position="156"/>
    </location>
</feature>
<dbReference type="Pfam" id="PF00563">
    <property type="entry name" value="EAL"/>
    <property type="match status" value="1"/>
</dbReference>
<dbReference type="EMBL" id="QRDY01000022">
    <property type="protein sequence ID" value="RED54693.1"/>
    <property type="molecule type" value="Genomic_DNA"/>
</dbReference>
<comment type="subcellular location">
    <subcellularLocation>
        <location evidence="1">Cell membrane</location>
        <topology evidence="1">Multi-pass membrane protein</topology>
    </subcellularLocation>
</comment>
<dbReference type="InterPro" id="IPR029787">
    <property type="entry name" value="Nucleotide_cyclase"/>
</dbReference>
<reference evidence="9 10" key="1">
    <citation type="submission" date="2018-07" db="EMBL/GenBank/DDBJ databases">
        <title>Genomic Encyclopedia of Type Strains, Phase III (KMG-III): the genomes of soil and plant-associated and newly described type strains.</title>
        <authorList>
            <person name="Whitman W."/>
        </authorList>
    </citation>
    <scope>NUCLEOTIDE SEQUENCE [LARGE SCALE GENOMIC DNA]</scope>
    <source>
        <strain evidence="9 10">CECT 8236</strain>
    </source>
</reference>
<protein>
    <submittedName>
        <fullName evidence="9">Diguanylate cyclase (GGDEF)-like protein</fullName>
    </submittedName>
</protein>
<name>A0A3D9HYZ1_9BACL</name>
<keyword evidence="2" id="KW-1003">Cell membrane</keyword>
<dbReference type="Proteomes" id="UP000256869">
    <property type="component" value="Unassembled WGS sequence"/>
</dbReference>
<feature type="transmembrane region" description="Helical" evidence="6">
    <location>
        <begin position="105"/>
        <end position="124"/>
    </location>
</feature>
<dbReference type="AlphaFoldDB" id="A0A3D9HYZ1"/>
<sequence>MTGWEKLVSLVQNMTVVIVFILIGNRLYPSLIHWNPSMRKLVIGLLFGAAGVLSMMMPIHAGEGSIVSIKNIITALSAWIGGPISAIVTLACVVVYRVYLGGIGMPAGVGASVSAALIGILFQYSRHADRRHSFQLVNPIAIGILILLNSLAWSWMLPEVNRSYMIKHYSVILIVMYPLASIFFHYFMNVEWKRQREFIVDDITGFPQFKPFKSSLQKLIKTRTPFVLTLIHIDGFKTISALNTMAVKNELLKQISKRITHWLPEGGSACRLEGEQFLICLVDPTKRKLPEFDSEYWNEMQTLLSSPYLVEHQLCHITISTGMKSYNGEDITIDRMLPHAYAALKHAQETGVNQTVQYHEKLTEQIRHRTLIEVYLRSALKENQLSLQYQPQYELQTGALRGFEALMRWNHPDLGCIPPSDFIPVAEETRLILPIGQWALRQACETLQRLAPSPSTLTISVNISGIQLLDEQFPTQVSNALTASGLHAERLELELTESSLLDTLDIAERQLKSLQSLGVRLALDDFGRGFSSMNYLRKLPFHLIKIDKSFIHDIGNATEHEVTGSMIQFIKQMKYGIVAEGLETYEQLTYLRKLHCDFAQGYLFGKPLQDNQLSTLINPV</sequence>
<dbReference type="PROSITE" id="PS50883">
    <property type="entry name" value="EAL"/>
    <property type="match status" value="1"/>
</dbReference>
<keyword evidence="4 6" id="KW-1133">Transmembrane helix</keyword>
<feature type="transmembrane region" description="Helical" evidence="6">
    <location>
        <begin position="168"/>
        <end position="188"/>
    </location>
</feature>
<dbReference type="SUPFAM" id="SSF141868">
    <property type="entry name" value="EAL domain-like"/>
    <property type="match status" value="1"/>
</dbReference>
<evidence type="ECO:0000256" key="3">
    <source>
        <dbReference type="ARBA" id="ARBA00022692"/>
    </source>
</evidence>
<dbReference type="GO" id="GO:0071555">
    <property type="term" value="P:cell wall organization"/>
    <property type="evidence" value="ECO:0007669"/>
    <property type="project" value="InterPro"/>
</dbReference>
<evidence type="ECO:0000256" key="6">
    <source>
        <dbReference type="SAM" id="Phobius"/>
    </source>
</evidence>
<dbReference type="GO" id="GO:0005886">
    <property type="term" value="C:plasma membrane"/>
    <property type="evidence" value="ECO:0007669"/>
    <property type="project" value="UniProtKB-SubCell"/>
</dbReference>
<dbReference type="PROSITE" id="PS50887">
    <property type="entry name" value="GGDEF"/>
    <property type="match status" value="1"/>
</dbReference>
<evidence type="ECO:0000256" key="1">
    <source>
        <dbReference type="ARBA" id="ARBA00004651"/>
    </source>
</evidence>
<dbReference type="SUPFAM" id="SSF55073">
    <property type="entry name" value="Nucleotide cyclase"/>
    <property type="match status" value="1"/>
</dbReference>
<keyword evidence="10" id="KW-1185">Reference proteome</keyword>
<keyword evidence="5 6" id="KW-0472">Membrane</keyword>
<dbReference type="Pfam" id="PF00990">
    <property type="entry name" value="GGDEF"/>
    <property type="match status" value="1"/>
</dbReference>
<evidence type="ECO:0000313" key="10">
    <source>
        <dbReference type="Proteomes" id="UP000256869"/>
    </source>
</evidence>
<dbReference type="GO" id="GO:0071111">
    <property type="term" value="F:cyclic-guanylate-specific phosphodiesterase activity"/>
    <property type="evidence" value="ECO:0007669"/>
    <property type="project" value="InterPro"/>
</dbReference>
<dbReference type="Gene3D" id="3.30.70.270">
    <property type="match status" value="1"/>
</dbReference>
<dbReference type="InterPro" id="IPR000160">
    <property type="entry name" value="GGDEF_dom"/>
</dbReference>
<feature type="domain" description="GGDEF" evidence="8">
    <location>
        <begin position="224"/>
        <end position="360"/>
    </location>
</feature>
<evidence type="ECO:0000256" key="2">
    <source>
        <dbReference type="ARBA" id="ARBA00022475"/>
    </source>
</evidence>
<feature type="transmembrane region" description="Helical" evidence="6">
    <location>
        <begin position="73"/>
        <end position="99"/>
    </location>
</feature>
<dbReference type="RefSeq" id="WP_115995227.1">
    <property type="nucleotide sequence ID" value="NZ_QRDY01000022.1"/>
</dbReference>
<dbReference type="CDD" id="cd01948">
    <property type="entry name" value="EAL"/>
    <property type="match status" value="1"/>
</dbReference>
<feature type="transmembrane region" description="Helical" evidence="6">
    <location>
        <begin position="41"/>
        <end position="61"/>
    </location>
</feature>